<dbReference type="RefSeq" id="WP_083457165.1">
    <property type="nucleotide sequence ID" value="NZ_CP011125.1"/>
</dbReference>
<dbReference type="KEGG" id="samy:DB32_001149"/>
<feature type="region of interest" description="Disordered" evidence="6">
    <location>
        <begin position="516"/>
        <end position="535"/>
    </location>
</feature>
<name>A0A0F6W010_9BACT</name>
<dbReference type="Gene3D" id="3.30.9.10">
    <property type="entry name" value="D-Amino Acid Oxidase, subunit A, domain 2"/>
    <property type="match status" value="1"/>
</dbReference>
<evidence type="ECO:0000259" key="7">
    <source>
        <dbReference type="PROSITE" id="PS51296"/>
    </source>
</evidence>
<dbReference type="STRING" id="927083.DB32_001149"/>
<keyword evidence="1" id="KW-0001">2Fe-2S</keyword>
<dbReference type="Gene3D" id="2.102.10.10">
    <property type="entry name" value="Rieske [2Fe-2S] iron-sulphur domain"/>
    <property type="match status" value="1"/>
</dbReference>
<evidence type="ECO:0000256" key="1">
    <source>
        <dbReference type="ARBA" id="ARBA00022714"/>
    </source>
</evidence>
<dbReference type="SUPFAM" id="SSF50022">
    <property type="entry name" value="ISP domain"/>
    <property type="match status" value="1"/>
</dbReference>
<keyword evidence="9" id="KW-1185">Reference proteome</keyword>
<dbReference type="PRINTS" id="PR00162">
    <property type="entry name" value="RIESKE"/>
</dbReference>
<dbReference type="PROSITE" id="PS51296">
    <property type="entry name" value="RIESKE"/>
    <property type="match status" value="1"/>
</dbReference>
<feature type="domain" description="Rieske" evidence="7">
    <location>
        <begin position="419"/>
        <end position="513"/>
    </location>
</feature>
<protein>
    <submittedName>
        <fullName evidence="8">Putative oxidoreductase protein</fullName>
    </submittedName>
</protein>
<keyword evidence="2" id="KW-0479">Metal-binding</keyword>
<evidence type="ECO:0000256" key="5">
    <source>
        <dbReference type="ARBA" id="ARBA00023157"/>
    </source>
</evidence>
<gene>
    <name evidence="8" type="ORF">DB32_001149</name>
</gene>
<dbReference type="InterPro" id="IPR036188">
    <property type="entry name" value="FAD/NAD-bd_sf"/>
</dbReference>
<dbReference type="SUPFAM" id="SSF51905">
    <property type="entry name" value="FAD/NAD(P)-binding domain"/>
    <property type="match status" value="1"/>
</dbReference>
<dbReference type="CDD" id="cd03477">
    <property type="entry name" value="Rieske_YhfW_C"/>
    <property type="match status" value="1"/>
</dbReference>
<dbReference type="OrthoDB" id="9767869at2"/>
<sequence length="535" mass="58480">MKSTVSLWNVSPHPRFPMLEGEHHTDVAIIGAGITGLTAALMLAEAGKRVCVLEARTIGSGVTGGTTAHLTEAVDTRYHKLESSFGKEGARLVAESSRAAIERIALNVSSYRIDCELERVPGWLYAENDDPKGLDTIGKELAASRRAGLLVAEEPSIPLPYAERIARAIRYENQAQIDAGAYLDGLARAASDRGARIFEHTRVLAVDEGEPCVLHLESGHEVRAQKVFFATDAAPHKYFLQTKVSPYRSYVLAFEAPIERAPGLFWDTYEPYHYIRNATVLGKTFVVIGGSDHRTGGESETERHYDELAKYVFERFGFGGAALRWSAQVYEPVDGLPFIGTRPTGEHVHFATGFSGNGMTFGTIAAMITADAIMGRVSPWADLYAAGRIKPFASAQEFVKHTMIDVPVHYAKDWVLGQAEAASVDEVARGEGKIVRVNGRRLAVYRDPHGTLSAVSPVCTHLGCLVHFNQAERSWDCACHGSRFDTDGSVLHGPATTALATKPIDEAMTPIPVRVDEEDERSAPDFLTEPTFRRT</sequence>
<evidence type="ECO:0000313" key="9">
    <source>
        <dbReference type="Proteomes" id="UP000034883"/>
    </source>
</evidence>
<evidence type="ECO:0000256" key="3">
    <source>
        <dbReference type="ARBA" id="ARBA00023004"/>
    </source>
</evidence>
<keyword evidence="5" id="KW-1015">Disulfide bond</keyword>
<dbReference type="Gene3D" id="3.50.50.60">
    <property type="entry name" value="FAD/NAD(P)-binding domain"/>
    <property type="match status" value="1"/>
</dbReference>
<dbReference type="GO" id="GO:0046872">
    <property type="term" value="F:metal ion binding"/>
    <property type="evidence" value="ECO:0007669"/>
    <property type="project" value="UniProtKB-KW"/>
</dbReference>
<dbReference type="Pfam" id="PF00355">
    <property type="entry name" value="Rieske"/>
    <property type="match status" value="1"/>
</dbReference>
<proteinExistence type="predicted"/>
<keyword evidence="4" id="KW-0411">Iron-sulfur</keyword>
<reference evidence="8 9" key="1">
    <citation type="submission" date="2015-03" db="EMBL/GenBank/DDBJ databases">
        <title>Genome assembly of Sandaracinus amylolyticus DSM 53668.</title>
        <authorList>
            <person name="Sharma G."/>
            <person name="Subramanian S."/>
        </authorList>
    </citation>
    <scope>NUCLEOTIDE SEQUENCE [LARGE SCALE GENOMIC DNA]</scope>
    <source>
        <strain evidence="8 9">DSM 53668</strain>
    </source>
</reference>
<dbReference type="PANTHER" id="PTHR13847:SF281">
    <property type="entry name" value="FAD DEPENDENT OXIDOREDUCTASE DOMAIN-CONTAINING PROTEIN"/>
    <property type="match status" value="1"/>
</dbReference>
<dbReference type="GO" id="GO:0051537">
    <property type="term" value="F:2 iron, 2 sulfur cluster binding"/>
    <property type="evidence" value="ECO:0007669"/>
    <property type="project" value="UniProtKB-KW"/>
</dbReference>
<dbReference type="InterPro" id="IPR017941">
    <property type="entry name" value="Rieske_2Fe-2S"/>
</dbReference>
<evidence type="ECO:0000313" key="8">
    <source>
        <dbReference type="EMBL" id="AKF04000.1"/>
    </source>
</evidence>
<dbReference type="Pfam" id="PF01266">
    <property type="entry name" value="DAO"/>
    <property type="match status" value="1"/>
</dbReference>
<organism evidence="8 9">
    <name type="scientific">Sandaracinus amylolyticus</name>
    <dbReference type="NCBI Taxonomy" id="927083"/>
    <lineage>
        <taxon>Bacteria</taxon>
        <taxon>Pseudomonadati</taxon>
        <taxon>Myxococcota</taxon>
        <taxon>Polyangia</taxon>
        <taxon>Polyangiales</taxon>
        <taxon>Sandaracinaceae</taxon>
        <taxon>Sandaracinus</taxon>
    </lineage>
</organism>
<dbReference type="AlphaFoldDB" id="A0A0F6W010"/>
<dbReference type="PANTHER" id="PTHR13847">
    <property type="entry name" value="SARCOSINE DEHYDROGENASE-RELATED"/>
    <property type="match status" value="1"/>
</dbReference>
<dbReference type="InterPro" id="IPR006076">
    <property type="entry name" value="FAD-dep_OxRdtase"/>
</dbReference>
<evidence type="ECO:0000256" key="4">
    <source>
        <dbReference type="ARBA" id="ARBA00023014"/>
    </source>
</evidence>
<dbReference type="EMBL" id="CP011125">
    <property type="protein sequence ID" value="AKF04000.1"/>
    <property type="molecule type" value="Genomic_DNA"/>
</dbReference>
<evidence type="ECO:0000256" key="2">
    <source>
        <dbReference type="ARBA" id="ARBA00022723"/>
    </source>
</evidence>
<dbReference type="FunFam" id="2.102.10.10:FF:000014">
    <property type="entry name" value="Oxidoreductase, FAD dependent"/>
    <property type="match status" value="1"/>
</dbReference>
<accession>A0A0F6W010</accession>
<keyword evidence="3" id="KW-0408">Iron</keyword>
<dbReference type="InterPro" id="IPR038010">
    <property type="entry name" value="YhfW_C"/>
</dbReference>
<evidence type="ECO:0000256" key="6">
    <source>
        <dbReference type="SAM" id="MobiDB-lite"/>
    </source>
</evidence>
<dbReference type="GO" id="GO:0016020">
    <property type="term" value="C:membrane"/>
    <property type="evidence" value="ECO:0007669"/>
    <property type="project" value="InterPro"/>
</dbReference>
<dbReference type="InterPro" id="IPR005805">
    <property type="entry name" value="Rieske_Fe-S_prot_C"/>
</dbReference>
<dbReference type="Proteomes" id="UP000034883">
    <property type="component" value="Chromosome"/>
</dbReference>
<dbReference type="InterPro" id="IPR036922">
    <property type="entry name" value="Rieske_2Fe-2S_sf"/>
</dbReference>
<dbReference type="GO" id="GO:0005737">
    <property type="term" value="C:cytoplasm"/>
    <property type="evidence" value="ECO:0007669"/>
    <property type="project" value="TreeGrafter"/>
</dbReference>